<accession>A0AAE0WRQ9</accession>
<name>A0AAE0WRQ9_9PEZI</name>
<dbReference type="InterPro" id="IPR001279">
    <property type="entry name" value="Metallo-B-lactamas"/>
</dbReference>
<sequence length="454" mass="51823">MTPTIPPSWIGQNGKPVKPSELNAAIDFHCPFFSKDELRRYNSHADFYTSRNRYENYTSGDDTIASRGIGRLLDEYRHIARVRTVEAVGVSFTTKRISSTTWVIQEDDMYKEHPLIYVKLLPQVPVILLCDTGTDAPTKENRSIVGTSTHLRHYLEKVPIESNSNQPLNPNGKLTYFIIQTHCHYDHIGGIPQFLRGGTTQILASAAGRDFIEKDFSRHSLWPGDNGELPRYCVTKWAQTFERLSWPLSEKYEYDDDGHPVTQQPPTSLGITVLHTPGHTPDELAWYDHAEMFLYVGDSFYREGEEDMPIIFPPQGNLIEWVFSMQKLAVFVRGENARAAAEARLVSVDAEDDWEHVAPRVKVSCAHTTTAVDGAEILAELEAFSFKVFVGKVPVVERDKQFGEEIDLWKEEGEKRTPMSLLAPRRLMQDARKFFGHDVKDERRGDDGCRFWGW</sequence>
<proteinExistence type="predicted"/>
<gene>
    <name evidence="2" type="ORF">LTR78_003570</name>
</gene>
<keyword evidence="3" id="KW-1185">Reference proteome</keyword>
<comment type="caution">
    <text evidence="2">The sequence shown here is derived from an EMBL/GenBank/DDBJ whole genome shotgun (WGS) entry which is preliminary data.</text>
</comment>
<evidence type="ECO:0000313" key="3">
    <source>
        <dbReference type="Proteomes" id="UP001274830"/>
    </source>
</evidence>
<feature type="domain" description="Metallo-beta-lactamase" evidence="1">
    <location>
        <begin position="145"/>
        <end position="335"/>
    </location>
</feature>
<dbReference type="Gene3D" id="3.60.15.10">
    <property type="entry name" value="Ribonuclease Z/Hydroxyacylglutathione hydrolase-like"/>
    <property type="match status" value="1"/>
</dbReference>
<dbReference type="CDD" id="cd06262">
    <property type="entry name" value="metallo-hydrolase-like_MBL-fold"/>
    <property type="match status" value="1"/>
</dbReference>
<reference evidence="2" key="1">
    <citation type="submission" date="2023-07" db="EMBL/GenBank/DDBJ databases">
        <title>Black Yeasts Isolated from many extreme environments.</title>
        <authorList>
            <person name="Coleine C."/>
            <person name="Stajich J.E."/>
            <person name="Selbmann L."/>
        </authorList>
    </citation>
    <scope>NUCLEOTIDE SEQUENCE</scope>
    <source>
        <strain evidence="2">CCFEE 5485</strain>
    </source>
</reference>
<dbReference type="InterPro" id="IPR036866">
    <property type="entry name" value="RibonucZ/Hydroxyglut_hydro"/>
</dbReference>
<dbReference type="EMBL" id="JAUTXT010000009">
    <property type="protein sequence ID" value="KAK3676793.1"/>
    <property type="molecule type" value="Genomic_DNA"/>
</dbReference>
<organism evidence="2 3">
    <name type="scientific">Recurvomyces mirabilis</name>
    <dbReference type="NCBI Taxonomy" id="574656"/>
    <lineage>
        <taxon>Eukaryota</taxon>
        <taxon>Fungi</taxon>
        <taxon>Dikarya</taxon>
        <taxon>Ascomycota</taxon>
        <taxon>Pezizomycotina</taxon>
        <taxon>Dothideomycetes</taxon>
        <taxon>Dothideomycetidae</taxon>
        <taxon>Mycosphaerellales</taxon>
        <taxon>Teratosphaeriaceae</taxon>
        <taxon>Recurvomyces</taxon>
    </lineage>
</organism>
<dbReference type="Pfam" id="PF00753">
    <property type="entry name" value="Lactamase_B"/>
    <property type="match status" value="1"/>
</dbReference>
<dbReference type="SUPFAM" id="SSF56281">
    <property type="entry name" value="Metallo-hydrolase/oxidoreductase"/>
    <property type="match status" value="1"/>
</dbReference>
<dbReference type="AlphaFoldDB" id="A0AAE0WRQ9"/>
<dbReference type="Proteomes" id="UP001274830">
    <property type="component" value="Unassembled WGS sequence"/>
</dbReference>
<dbReference type="InterPro" id="IPR050855">
    <property type="entry name" value="NDM-1-like"/>
</dbReference>
<evidence type="ECO:0000259" key="1">
    <source>
        <dbReference type="SMART" id="SM00849"/>
    </source>
</evidence>
<dbReference type="SMART" id="SM00849">
    <property type="entry name" value="Lactamase_B"/>
    <property type="match status" value="1"/>
</dbReference>
<evidence type="ECO:0000313" key="2">
    <source>
        <dbReference type="EMBL" id="KAK3676793.1"/>
    </source>
</evidence>
<protein>
    <recommendedName>
        <fullName evidence="1">Metallo-beta-lactamase domain-containing protein</fullName>
    </recommendedName>
</protein>
<dbReference type="PANTHER" id="PTHR42951:SF4">
    <property type="entry name" value="ACYL-COENZYME A THIOESTERASE MBLAC2"/>
    <property type="match status" value="1"/>
</dbReference>
<dbReference type="PANTHER" id="PTHR42951">
    <property type="entry name" value="METALLO-BETA-LACTAMASE DOMAIN-CONTAINING"/>
    <property type="match status" value="1"/>
</dbReference>